<reference evidence="2" key="1">
    <citation type="journal article" date="2019" name="PLoS Negl. Trop. Dis.">
        <title>Revisiting the worldwide diversity of Leptospira species in the environment.</title>
        <authorList>
            <person name="Vincent A.T."/>
            <person name="Schiettekatte O."/>
            <person name="Bourhy P."/>
            <person name="Veyrier F.J."/>
            <person name="Picardeau M."/>
        </authorList>
    </citation>
    <scope>NUCLEOTIDE SEQUENCE [LARGE SCALE GENOMIC DNA]</scope>
    <source>
        <strain evidence="2">201300427</strain>
    </source>
</reference>
<dbReference type="Proteomes" id="UP000298058">
    <property type="component" value="Unassembled WGS sequence"/>
</dbReference>
<evidence type="ECO:0008006" key="4">
    <source>
        <dbReference type="Google" id="ProtNLM"/>
    </source>
</evidence>
<keyword evidence="3" id="KW-1185">Reference proteome</keyword>
<sequence length="227" mass="25622">MTKKENKKSSPSRKSTEPKVGSHPASSLSQADSLKKESKKKTIVPIYSNPKFSQPIPSPDRDMIKVLLRNPNEVFVFWKGNAKHFDSLREELGASSSEEVHFKLKLQYLNLIGSRQEAWYDLKPFTESYYCKFTFPVREIEANLFAVFSGKMKLFLETKSGDLPPGVESLQLDENWIHPTWIETGWVKQNKEGHFYFTDNPVPGEGFSAIRPVGSSGGSFSLPIGGM</sequence>
<dbReference type="AlphaFoldDB" id="A0A4R9M0J4"/>
<feature type="region of interest" description="Disordered" evidence="1">
    <location>
        <begin position="1"/>
        <end position="42"/>
    </location>
</feature>
<gene>
    <name evidence="2" type="ORF">EHS15_05700</name>
</gene>
<organism evidence="2 3">
    <name type="scientific">Leptospira idonii</name>
    <dbReference type="NCBI Taxonomy" id="1193500"/>
    <lineage>
        <taxon>Bacteria</taxon>
        <taxon>Pseudomonadati</taxon>
        <taxon>Spirochaetota</taxon>
        <taxon>Spirochaetia</taxon>
        <taxon>Leptospirales</taxon>
        <taxon>Leptospiraceae</taxon>
        <taxon>Leptospira</taxon>
    </lineage>
</organism>
<dbReference type="EMBL" id="RQHW01000016">
    <property type="protein sequence ID" value="TGN20183.1"/>
    <property type="molecule type" value="Genomic_DNA"/>
</dbReference>
<evidence type="ECO:0000256" key="1">
    <source>
        <dbReference type="SAM" id="MobiDB-lite"/>
    </source>
</evidence>
<protein>
    <recommendedName>
        <fullName evidence="4">DUF4912 domain-containing protein</fullName>
    </recommendedName>
</protein>
<dbReference type="RefSeq" id="WP_135759579.1">
    <property type="nucleotide sequence ID" value="NZ_RQHW01000016.1"/>
</dbReference>
<evidence type="ECO:0000313" key="3">
    <source>
        <dbReference type="Proteomes" id="UP000298058"/>
    </source>
</evidence>
<comment type="caution">
    <text evidence="2">The sequence shown here is derived from an EMBL/GenBank/DDBJ whole genome shotgun (WGS) entry which is preliminary data.</text>
</comment>
<accession>A0A4R9M0J4</accession>
<evidence type="ECO:0000313" key="2">
    <source>
        <dbReference type="EMBL" id="TGN20183.1"/>
    </source>
</evidence>
<proteinExistence type="predicted"/>
<dbReference type="OrthoDB" id="327732at2"/>
<name>A0A4R9M0J4_9LEPT</name>